<dbReference type="Pfam" id="PF10469">
    <property type="entry name" value="AKAP7_NLS"/>
    <property type="match status" value="1"/>
</dbReference>
<proteinExistence type="predicted"/>
<gene>
    <name evidence="3" type="ORF">LARSCL_LOCUS17234</name>
</gene>
<feature type="compositionally biased region" description="Basic and acidic residues" evidence="1">
    <location>
        <begin position="27"/>
        <end position="37"/>
    </location>
</feature>
<reference evidence="3 4" key="1">
    <citation type="submission" date="2024-04" db="EMBL/GenBank/DDBJ databases">
        <authorList>
            <person name="Rising A."/>
            <person name="Reimegard J."/>
            <person name="Sonavane S."/>
            <person name="Akerstrom W."/>
            <person name="Nylinder S."/>
            <person name="Hedman E."/>
            <person name="Kallberg Y."/>
        </authorList>
    </citation>
    <scope>NUCLEOTIDE SEQUENCE [LARGE SCALE GENOMIC DNA]</scope>
</reference>
<evidence type="ECO:0000313" key="4">
    <source>
        <dbReference type="Proteomes" id="UP001497382"/>
    </source>
</evidence>
<dbReference type="Gene3D" id="3.90.1140.10">
    <property type="entry name" value="Cyclic phosphodiesterase"/>
    <property type="match status" value="1"/>
</dbReference>
<keyword evidence="4" id="KW-1185">Reference proteome</keyword>
<feature type="region of interest" description="Disordered" evidence="1">
    <location>
        <begin position="1"/>
        <end position="37"/>
    </location>
</feature>
<protein>
    <recommendedName>
        <fullName evidence="2">A-kinase anchor protein 7-like phosphoesterase domain-containing protein</fullName>
    </recommendedName>
</protein>
<evidence type="ECO:0000256" key="1">
    <source>
        <dbReference type="SAM" id="MobiDB-lite"/>
    </source>
</evidence>
<name>A0AAV2B768_9ARAC</name>
<evidence type="ECO:0000313" key="3">
    <source>
        <dbReference type="EMBL" id="CAL1291696.1"/>
    </source>
</evidence>
<accession>A0AAV2B768</accession>
<feature type="domain" description="A-kinase anchor protein 7-like phosphoesterase" evidence="2">
    <location>
        <begin position="70"/>
        <end position="164"/>
    </location>
</feature>
<dbReference type="Proteomes" id="UP001497382">
    <property type="component" value="Unassembled WGS sequence"/>
</dbReference>
<evidence type="ECO:0000259" key="2">
    <source>
        <dbReference type="Pfam" id="PF10469"/>
    </source>
</evidence>
<dbReference type="EMBL" id="CAXIEN010000291">
    <property type="protein sequence ID" value="CAL1291696.1"/>
    <property type="molecule type" value="Genomic_DNA"/>
</dbReference>
<comment type="caution">
    <text evidence="3">The sequence shown here is derived from an EMBL/GenBank/DDBJ whole genome shotgun (WGS) entry which is preliminary data.</text>
</comment>
<dbReference type="InterPro" id="IPR019510">
    <property type="entry name" value="AKAP7-like_phosphoesterase"/>
</dbReference>
<organism evidence="3 4">
    <name type="scientific">Larinioides sclopetarius</name>
    <dbReference type="NCBI Taxonomy" id="280406"/>
    <lineage>
        <taxon>Eukaryota</taxon>
        <taxon>Metazoa</taxon>
        <taxon>Ecdysozoa</taxon>
        <taxon>Arthropoda</taxon>
        <taxon>Chelicerata</taxon>
        <taxon>Arachnida</taxon>
        <taxon>Araneae</taxon>
        <taxon>Araneomorphae</taxon>
        <taxon>Entelegynae</taxon>
        <taxon>Araneoidea</taxon>
        <taxon>Araneidae</taxon>
        <taxon>Larinioides</taxon>
    </lineage>
</organism>
<dbReference type="AlphaFoldDB" id="A0AAV2B768"/>
<sequence>MTITKFQKPSGKDTSLSESAGYPRGYPKTDDGMPTRSKDLIVPERTAWASSRYYGNMQQAPPIGRKYQEFNFIVAVRIENSTLKHRIKKLQVAIARRNKVLKPFLKETGLLHATLLKVAINDEETHQRARKALQNVLFEVSEGMLQDPLQLLIEGVSTFNNNETKC</sequence>
<feature type="compositionally biased region" description="Polar residues" evidence="1">
    <location>
        <begin position="1"/>
        <end position="18"/>
    </location>
</feature>